<accession>A0A1Y1YLK2</accession>
<protein>
    <submittedName>
        <fullName evidence="1">Uncharacterized protein</fullName>
    </submittedName>
</protein>
<organism evidence="1 2">
    <name type="scientific">Clohesyomyces aquaticus</name>
    <dbReference type="NCBI Taxonomy" id="1231657"/>
    <lineage>
        <taxon>Eukaryota</taxon>
        <taxon>Fungi</taxon>
        <taxon>Dikarya</taxon>
        <taxon>Ascomycota</taxon>
        <taxon>Pezizomycotina</taxon>
        <taxon>Dothideomycetes</taxon>
        <taxon>Pleosporomycetidae</taxon>
        <taxon>Pleosporales</taxon>
        <taxon>Lindgomycetaceae</taxon>
        <taxon>Clohesyomyces</taxon>
    </lineage>
</organism>
<keyword evidence="2" id="KW-1185">Reference proteome</keyword>
<proteinExistence type="predicted"/>
<evidence type="ECO:0000313" key="1">
    <source>
        <dbReference type="EMBL" id="ORX98878.1"/>
    </source>
</evidence>
<gene>
    <name evidence="1" type="ORF">BCR34DRAFT_593058</name>
</gene>
<dbReference type="EMBL" id="MCFA01000207">
    <property type="protein sequence ID" value="ORX98878.1"/>
    <property type="molecule type" value="Genomic_DNA"/>
</dbReference>
<sequence length="142" mass="16365">MDLPLPFSLLILHEALPTFFFQGRTHEAFISTQCSAEVVQARWRPSDWRKAMKEVPPRSTFAGASNKFRMQADEAKKSEVPPRRQLSLSALGATIELRHWTYFCWTKRKVQDIGEGWGRNPVPRGANIVMPSPLHLVRCFHY</sequence>
<name>A0A1Y1YLK2_9PLEO</name>
<dbReference type="Proteomes" id="UP000193144">
    <property type="component" value="Unassembled WGS sequence"/>
</dbReference>
<evidence type="ECO:0000313" key="2">
    <source>
        <dbReference type="Proteomes" id="UP000193144"/>
    </source>
</evidence>
<reference evidence="1 2" key="1">
    <citation type="submission" date="2016-07" db="EMBL/GenBank/DDBJ databases">
        <title>Pervasive Adenine N6-methylation of Active Genes in Fungi.</title>
        <authorList>
            <consortium name="DOE Joint Genome Institute"/>
            <person name="Mondo S.J."/>
            <person name="Dannebaum R.O."/>
            <person name="Kuo R.C."/>
            <person name="Labutti K."/>
            <person name="Haridas S."/>
            <person name="Kuo A."/>
            <person name="Salamov A."/>
            <person name="Ahrendt S.R."/>
            <person name="Lipzen A."/>
            <person name="Sullivan W."/>
            <person name="Andreopoulos W.B."/>
            <person name="Clum A."/>
            <person name="Lindquist E."/>
            <person name="Daum C."/>
            <person name="Ramamoorthy G.K."/>
            <person name="Gryganskyi A."/>
            <person name="Culley D."/>
            <person name="Magnuson J.K."/>
            <person name="James T.Y."/>
            <person name="O'Malley M.A."/>
            <person name="Stajich J.E."/>
            <person name="Spatafora J.W."/>
            <person name="Visel A."/>
            <person name="Grigoriev I.V."/>
        </authorList>
    </citation>
    <scope>NUCLEOTIDE SEQUENCE [LARGE SCALE GENOMIC DNA]</scope>
    <source>
        <strain evidence="1 2">CBS 115471</strain>
    </source>
</reference>
<comment type="caution">
    <text evidence="1">The sequence shown here is derived from an EMBL/GenBank/DDBJ whole genome shotgun (WGS) entry which is preliminary data.</text>
</comment>
<dbReference type="AlphaFoldDB" id="A0A1Y1YLK2"/>